<dbReference type="NCBIfam" id="TIGR01444">
    <property type="entry name" value="fkbM_fam"/>
    <property type="match status" value="1"/>
</dbReference>
<dbReference type="EMBL" id="CP048222">
    <property type="protein sequence ID" value="QHT70543.1"/>
    <property type="molecule type" value="Genomic_DNA"/>
</dbReference>
<sequence length="269" mass="31172">MLQYVKHVGKYLLRPEYRLSEKEAKKLQLIKRQPRFTVIQTDIFPSPLWMVDSASFVFIYSEIFKQEIYKFKTSNAKPYILDCGANIGLSTLYFKDLFPDAEVVAFEPDTKVFEILAKNVQSFRLTNVSLLNKAVWHSETKLQFYAEGADGGRITNDIKEANVVEIETVRLKDFINRPVDMLKIDIEGAETQVLEDIADVLSYIDKIFIEYHSFVNQEQTLDKILKIIKEAGFTYYINQVGIVSQSPFYEKKAFLGMDNQLNIFADRVK</sequence>
<evidence type="ECO:0000313" key="2">
    <source>
        <dbReference type="EMBL" id="QHT70543.1"/>
    </source>
</evidence>
<dbReference type="KEGG" id="rhoz:GXP67_29775"/>
<accession>A0A6C0GSF4</accession>
<name>A0A6C0GSF4_9BACT</name>
<dbReference type="SUPFAM" id="SSF53335">
    <property type="entry name" value="S-adenosyl-L-methionine-dependent methyltransferases"/>
    <property type="match status" value="1"/>
</dbReference>
<organism evidence="2 3">
    <name type="scientific">Rhodocytophaga rosea</name>
    <dbReference type="NCBI Taxonomy" id="2704465"/>
    <lineage>
        <taxon>Bacteria</taxon>
        <taxon>Pseudomonadati</taxon>
        <taxon>Bacteroidota</taxon>
        <taxon>Cytophagia</taxon>
        <taxon>Cytophagales</taxon>
        <taxon>Rhodocytophagaceae</taxon>
        <taxon>Rhodocytophaga</taxon>
    </lineage>
</organism>
<dbReference type="GO" id="GO:0008168">
    <property type="term" value="F:methyltransferase activity"/>
    <property type="evidence" value="ECO:0007669"/>
    <property type="project" value="UniProtKB-KW"/>
</dbReference>
<dbReference type="InterPro" id="IPR052514">
    <property type="entry name" value="SAM-dependent_MTase"/>
</dbReference>
<gene>
    <name evidence="2" type="ORF">GXP67_29775</name>
</gene>
<dbReference type="Pfam" id="PF05050">
    <property type="entry name" value="Methyltransf_21"/>
    <property type="match status" value="1"/>
</dbReference>
<keyword evidence="2" id="KW-0489">Methyltransferase</keyword>
<dbReference type="AlphaFoldDB" id="A0A6C0GSF4"/>
<dbReference type="RefSeq" id="WP_162446520.1">
    <property type="nucleotide sequence ID" value="NZ_CP048222.1"/>
</dbReference>
<dbReference type="GO" id="GO:0032259">
    <property type="term" value="P:methylation"/>
    <property type="evidence" value="ECO:0007669"/>
    <property type="project" value="UniProtKB-KW"/>
</dbReference>
<dbReference type="PANTHER" id="PTHR34203:SF15">
    <property type="entry name" value="SLL1173 PROTEIN"/>
    <property type="match status" value="1"/>
</dbReference>
<dbReference type="Gene3D" id="3.40.50.150">
    <property type="entry name" value="Vaccinia Virus protein VP39"/>
    <property type="match status" value="1"/>
</dbReference>
<reference evidence="2 3" key="1">
    <citation type="submission" date="2020-01" db="EMBL/GenBank/DDBJ databases">
        <authorList>
            <person name="Kim M.K."/>
        </authorList>
    </citation>
    <scope>NUCLEOTIDE SEQUENCE [LARGE SCALE GENOMIC DNA]</scope>
    <source>
        <strain evidence="2 3">172606-1</strain>
    </source>
</reference>
<dbReference type="InterPro" id="IPR029063">
    <property type="entry name" value="SAM-dependent_MTases_sf"/>
</dbReference>
<feature type="domain" description="Methyltransferase FkbM" evidence="1">
    <location>
        <begin position="82"/>
        <end position="235"/>
    </location>
</feature>
<proteinExistence type="predicted"/>
<keyword evidence="2" id="KW-0808">Transferase</keyword>
<protein>
    <submittedName>
        <fullName evidence="2">FkbM family methyltransferase</fullName>
    </submittedName>
</protein>
<dbReference type="InterPro" id="IPR006342">
    <property type="entry name" value="FkbM_mtfrase"/>
</dbReference>
<evidence type="ECO:0000313" key="3">
    <source>
        <dbReference type="Proteomes" id="UP000480178"/>
    </source>
</evidence>
<keyword evidence="3" id="KW-1185">Reference proteome</keyword>
<dbReference type="Proteomes" id="UP000480178">
    <property type="component" value="Chromosome"/>
</dbReference>
<dbReference type="PANTHER" id="PTHR34203">
    <property type="entry name" value="METHYLTRANSFERASE, FKBM FAMILY PROTEIN"/>
    <property type="match status" value="1"/>
</dbReference>
<evidence type="ECO:0000259" key="1">
    <source>
        <dbReference type="Pfam" id="PF05050"/>
    </source>
</evidence>